<evidence type="ECO:0000313" key="2">
    <source>
        <dbReference type="EMBL" id="AWU94673.1"/>
    </source>
</evidence>
<protein>
    <submittedName>
        <fullName evidence="2">NADPH-dependent FMN reductase</fullName>
    </submittedName>
</protein>
<dbReference type="PANTHER" id="PTHR30543">
    <property type="entry name" value="CHROMATE REDUCTASE"/>
    <property type="match status" value="1"/>
</dbReference>
<dbReference type="OrthoDB" id="9812295at2"/>
<dbReference type="GO" id="GO:0016491">
    <property type="term" value="F:oxidoreductase activity"/>
    <property type="evidence" value="ECO:0007669"/>
    <property type="project" value="InterPro"/>
</dbReference>
<dbReference type="SUPFAM" id="SSF52218">
    <property type="entry name" value="Flavoproteins"/>
    <property type="match status" value="1"/>
</dbReference>
<evidence type="ECO:0000313" key="3">
    <source>
        <dbReference type="Proteomes" id="UP000249605"/>
    </source>
</evidence>
<dbReference type="GO" id="GO:0010181">
    <property type="term" value="F:FMN binding"/>
    <property type="evidence" value="ECO:0007669"/>
    <property type="project" value="TreeGrafter"/>
</dbReference>
<accession>A0A2U9S727</accession>
<dbReference type="PANTHER" id="PTHR30543:SF21">
    <property type="entry name" value="NAD(P)H-DEPENDENT FMN REDUCTASE LOT6"/>
    <property type="match status" value="1"/>
</dbReference>
<gene>
    <name evidence="2" type="ORF">DM194_10595</name>
</gene>
<dbReference type="InterPro" id="IPR005025">
    <property type="entry name" value="FMN_Rdtase-like_dom"/>
</dbReference>
<dbReference type="KEGG" id="azm:DM194_10595"/>
<dbReference type="Proteomes" id="UP000249605">
    <property type="component" value="Chromosome"/>
</dbReference>
<feature type="domain" description="NADPH-dependent FMN reductase-like" evidence="1">
    <location>
        <begin position="9"/>
        <end position="152"/>
    </location>
</feature>
<dbReference type="InterPro" id="IPR029039">
    <property type="entry name" value="Flavoprotein-like_sf"/>
</dbReference>
<organism evidence="2 3">
    <name type="scientific">Azospirillum ramasamyi</name>
    <dbReference type="NCBI Taxonomy" id="682998"/>
    <lineage>
        <taxon>Bacteria</taxon>
        <taxon>Pseudomonadati</taxon>
        <taxon>Pseudomonadota</taxon>
        <taxon>Alphaproteobacteria</taxon>
        <taxon>Rhodospirillales</taxon>
        <taxon>Azospirillaceae</taxon>
        <taxon>Azospirillum</taxon>
    </lineage>
</organism>
<dbReference type="Pfam" id="PF03358">
    <property type="entry name" value="FMN_red"/>
    <property type="match status" value="1"/>
</dbReference>
<proteinExistence type="predicted"/>
<sequence length="184" mass="19198">MTDATVRAKLLGLPGSLRSNSNSLAVLRGLQDALPAGISMDIRDLRLPLYEQDIDTPEAPAEVRAFRQAIADADGVVIVTPEYNYGMPGVLKNALDWASRPYGKSALNGKPVLVISNSPAFTGGVRAHQQVNDTLLAIPANLVGGAQVVIGTVGEKIRDGKLADEAVLKFALGAIGKMVAAAGK</sequence>
<name>A0A2U9S727_9PROT</name>
<evidence type="ECO:0000259" key="1">
    <source>
        <dbReference type="Pfam" id="PF03358"/>
    </source>
</evidence>
<dbReference type="GO" id="GO:0005829">
    <property type="term" value="C:cytosol"/>
    <property type="evidence" value="ECO:0007669"/>
    <property type="project" value="TreeGrafter"/>
</dbReference>
<dbReference type="EMBL" id="CP029829">
    <property type="protein sequence ID" value="AWU94673.1"/>
    <property type="molecule type" value="Genomic_DNA"/>
</dbReference>
<reference evidence="2 3" key="1">
    <citation type="journal article" date="2019" name="Int. J. Syst. Evol. Microbiol.">
        <title>Azospirillum ramasamyi sp. nov., a novel diazotrophic bacterium isolated from fermented bovine products.</title>
        <authorList>
            <person name="Anandham R."/>
            <person name="Heo J."/>
            <person name="Krishnamoorthy R."/>
            <person name="SenthilKumar M."/>
            <person name="Gopal N.O."/>
            <person name="Kim S.J."/>
            <person name="Kwon S.W."/>
        </authorList>
    </citation>
    <scope>NUCLEOTIDE SEQUENCE [LARGE SCALE GENOMIC DNA]</scope>
    <source>
        <strain evidence="2 3">M2T2B2</strain>
    </source>
</reference>
<keyword evidence="3" id="KW-1185">Reference proteome</keyword>
<dbReference type="AlphaFoldDB" id="A0A2U9S727"/>
<dbReference type="RefSeq" id="WP_111067283.1">
    <property type="nucleotide sequence ID" value="NZ_CP029829.1"/>
</dbReference>
<dbReference type="InterPro" id="IPR050712">
    <property type="entry name" value="NAD(P)H-dep_reductase"/>
</dbReference>
<dbReference type="Gene3D" id="3.40.50.360">
    <property type="match status" value="1"/>
</dbReference>